<dbReference type="AlphaFoldDB" id="A0AA95GQZ0"/>
<name>A0AA95GQZ0_9GAMM</name>
<sequence length="145" mass="16894">MSNNINDKSINIIDSIITMVENLDEPWGIKSIKSEHIYMNNSARLFTNTPKNFSIEGKMDEAFPTTWSELFQEFKEHDELTKIESSTTRVIEIDYWNGSPTLIPYISEKIPILNKDKQCIGILWNAKKILNINPLIYHEKKLSIY</sequence>
<proteinExistence type="predicted"/>
<dbReference type="EMBL" id="CP123504">
    <property type="protein sequence ID" value="WGM01546.1"/>
    <property type="molecule type" value="Genomic_DNA"/>
</dbReference>
<protein>
    <recommendedName>
        <fullName evidence="3">Phage transcriptional regulator</fullName>
    </recommendedName>
</protein>
<accession>A0AA95GQZ0</accession>
<organism evidence="1 2">
    <name type="scientific">Arsenophonus nasoniae</name>
    <name type="common">son-killer infecting Nasonia vitripennis</name>
    <dbReference type="NCBI Taxonomy" id="638"/>
    <lineage>
        <taxon>Bacteria</taxon>
        <taxon>Pseudomonadati</taxon>
        <taxon>Pseudomonadota</taxon>
        <taxon>Gammaproteobacteria</taxon>
        <taxon>Enterobacterales</taxon>
        <taxon>Morganellaceae</taxon>
        <taxon>Arsenophonus</taxon>
    </lineage>
</organism>
<reference evidence="1" key="1">
    <citation type="submission" date="2023-04" db="EMBL/GenBank/DDBJ databases">
        <title>Genome dynamics across the evolutionary transition to endosymbiosis.</title>
        <authorList>
            <person name="Siozios S."/>
            <person name="Nadal-Jimenez P."/>
            <person name="Azagi T."/>
            <person name="Sprong H."/>
            <person name="Frost C.L."/>
            <person name="Parratt S.R."/>
            <person name="Taylor G."/>
            <person name="Brettell L."/>
            <person name="Lew K.C."/>
            <person name="Croft L."/>
            <person name="King K.C."/>
            <person name="Brockhurst M.A."/>
            <person name="Hypsa V."/>
            <person name="Novakova E."/>
            <person name="Darby A.C."/>
            <person name="Hurst G.D.D."/>
        </authorList>
    </citation>
    <scope>NUCLEOTIDE SEQUENCE</scope>
    <source>
        <strain evidence="1">APv</strain>
    </source>
</reference>
<dbReference type="RefSeq" id="WP_280625066.1">
    <property type="nucleotide sequence ID" value="NZ_CP123504.1"/>
</dbReference>
<evidence type="ECO:0000313" key="2">
    <source>
        <dbReference type="Proteomes" id="UP001177595"/>
    </source>
</evidence>
<evidence type="ECO:0000313" key="1">
    <source>
        <dbReference type="EMBL" id="WGM01546.1"/>
    </source>
</evidence>
<dbReference type="Proteomes" id="UP001177595">
    <property type="component" value="Chromosome"/>
</dbReference>
<evidence type="ECO:0008006" key="3">
    <source>
        <dbReference type="Google" id="ProtNLM"/>
    </source>
</evidence>
<gene>
    <name evidence="1" type="ORF">QE210_17380</name>
</gene>